<dbReference type="AlphaFoldDB" id="A0A4Z2C2C3"/>
<evidence type="ECO:0000313" key="4">
    <source>
        <dbReference type="Proteomes" id="UP000516260"/>
    </source>
</evidence>
<gene>
    <name evidence="3" type="ORF">fugu_014809</name>
</gene>
<keyword evidence="2" id="KW-0472">Membrane</keyword>
<evidence type="ECO:0000313" key="3">
    <source>
        <dbReference type="EMBL" id="TNM98563.1"/>
    </source>
</evidence>
<proteinExistence type="predicted"/>
<sequence length="183" mass="19797">MVPEPSAGRNVFFLILNAPLLIFIGSFSGPGADSRRHSFVRSFVRSRRVCPGEPSLQNSAEERAAQALMFPRLQRPQVTAPLSPCSLHRTPLHACCHPEGRCITLGRLRNSGPHTTPATRTTPASSARPWPPAALWVSGRTPDPDSPGCPSESTAPSQTHTLLFNSEEQMIAGNNKKAQIVTL</sequence>
<accession>A0A4Z2C2C3</accession>
<keyword evidence="2" id="KW-0812">Transmembrane</keyword>
<dbReference type="Proteomes" id="UP000516260">
    <property type="component" value="Chromosome 15"/>
</dbReference>
<keyword evidence="2" id="KW-1133">Transmembrane helix</keyword>
<keyword evidence="4" id="KW-1185">Reference proteome</keyword>
<feature type="transmembrane region" description="Helical" evidence="2">
    <location>
        <begin position="12"/>
        <end position="32"/>
    </location>
</feature>
<feature type="region of interest" description="Disordered" evidence="1">
    <location>
        <begin position="107"/>
        <end position="157"/>
    </location>
</feature>
<evidence type="ECO:0000256" key="2">
    <source>
        <dbReference type="SAM" id="Phobius"/>
    </source>
</evidence>
<protein>
    <submittedName>
        <fullName evidence="3">Uncharacterized protein</fullName>
    </submittedName>
</protein>
<dbReference type="EMBL" id="SWLE01000007">
    <property type="protein sequence ID" value="TNM98563.1"/>
    <property type="molecule type" value="Genomic_DNA"/>
</dbReference>
<organism evidence="3 4">
    <name type="scientific">Takifugu bimaculatus</name>
    <dbReference type="NCBI Taxonomy" id="433685"/>
    <lineage>
        <taxon>Eukaryota</taxon>
        <taxon>Metazoa</taxon>
        <taxon>Chordata</taxon>
        <taxon>Craniata</taxon>
        <taxon>Vertebrata</taxon>
        <taxon>Euteleostomi</taxon>
        <taxon>Actinopterygii</taxon>
        <taxon>Neopterygii</taxon>
        <taxon>Teleostei</taxon>
        <taxon>Neoteleostei</taxon>
        <taxon>Acanthomorphata</taxon>
        <taxon>Eupercaria</taxon>
        <taxon>Tetraodontiformes</taxon>
        <taxon>Tetradontoidea</taxon>
        <taxon>Tetraodontidae</taxon>
        <taxon>Takifugu</taxon>
    </lineage>
</organism>
<evidence type="ECO:0000256" key="1">
    <source>
        <dbReference type="SAM" id="MobiDB-lite"/>
    </source>
</evidence>
<feature type="compositionally biased region" description="Low complexity" evidence="1">
    <location>
        <begin position="115"/>
        <end position="128"/>
    </location>
</feature>
<name>A0A4Z2C2C3_9TELE</name>
<comment type="caution">
    <text evidence="3">The sequence shown here is derived from an EMBL/GenBank/DDBJ whole genome shotgun (WGS) entry which is preliminary data.</text>
</comment>
<reference evidence="3 4" key="1">
    <citation type="submission" date="2019-04" db="EMBL/GenBank/DDBJ databases">
        <title>The sequence and de novo assembly of Takifugu bimaculatus genome using PacBio and Hi-C technologies.</title>
        <authorList>
            <person name="Xu P."/>
            <person name="Liu B."/>
            <person name="Zhou Z."/>
        </authorList>
    </citation>
    <scope>NUCLEOTIDE SEQUENCE [LARGE SCALE GENOMIC DNA]</scope>
    <source>
        <strain evidence="3">TB-2018</strain>
        <tissue evidence="3">Muscle</tissue>
    </source>
</reference>